<dbReference type="InterPro" id="IPR002347">
    <property type="entry name" value="SDR_fam"/>
</dbReference>
<dbReference type="AlphaFoldDB" id="A0A7Z0BT24"/>
<sequence length="265" mass="28252">MGRLDDRVAIITGGAQGQGAATARLFLNEGARIVIADVREDEGKALAEELGERACFIRLDVSDEANWQSAIGSITDRWNTIDVLINNAGIVHIAALVEMERKDFQRVLDVNLIGPWLGIKAVAPVMIAQCRGSIVNILSTGALWSMNSTGAYMAAKWGLRGLTKNAAMELGWQGVRVNGVFPGGVNTPFANIGNKSTEEMNKLYVGQTIQRIGEPEEIAEASLFLASDASSYMAGSELTVDGGMTLGVFHDYLPGAPPNASEGQD</sequence>
<name>A0A7Z0BT24_9SPHN</name>
<dbReference type="RefSeq" id="WP_179407352.1">
    <property type="nucleotide sequence ID" value="NZ_BMGF01000002.1"/>
</dbReference>
<dbReference type="Pfam" id="PF13561">
    <property type="entry name" value="adh_short_C2"/>
    <property type="match status" value="1"/>
</dbReference>
<dbReference type="EC" id="1.1.1.53" evidence="2"/>
<evidence type="ECO:0000313" key="2">
    <source>
        <dbReference type="EMBL" id="NYH95511.1"/>
    </source>
</evidence>
<keyword evidence="3" id="KW-1185">Reference proteome</keyword>
<protein>
    <submittedName>
        <fullName evidence="2">3alpha(Or 20beta)-hydroxysteroid dehydrogenase</fullName>
        <ecNumber evidence="2">1.1.1.53</ecNumber>
    </submittedName>
</protein>
<keyword evidence="2" id="KW-0560">Oxidoreductase</keyword>
<evidence type="ECO:0000256" key="1">
    <source>
        <dbReference type="ARBA" id="ARBA00006484"/>
    </source>
</evidence>
<dbReference type="Gene3D" id="3.40.50.720">
    <property type="entry name" value="NAD(P)-binding Rossmann-like Domain"/>
    <property type="match status" value="1"/>
</dbReference>
<reference evidence="2 3" key="1">
    <citation type="submission" date="2020-07" db="EMBL/GenBank/DDBJ databases">
        <title>Genomic Encyclopedia of Type Strains, Phase IV (KMG-IV): sequencing the most valuable type-strain genomes for metagenomic binning, comparative biology and taxonomic classification.</title>
        <authorList>
            <person name="Goeker M."/>
        </authorList>
    </citation>
    <scope>NUCLEOTIDE SEQUENCE [LARGE SCALE GENOMIC DNA]</scope>
    <source>
        <strain evidence="2 3">DSM 29043</strain>
    </source>
</reference>
<dbReference type="NCBIfam" id="NF005559">
    <property type="entry name" value="PRK07231.1"/>
    <property type="match status" value="1"/>
</dbReference>
<dbReference type="PANTHER" id="PTHR42820">
    <property type="entry name" value="SHORT-CHAIN DEHYDROGENASE REDUCTASE"/>
    <property type="match status" value="1"/>
</dbReference>
<organism evidence="2 3">
    <name type="scientific">Novosphingobium marinum</name>
    <dbReference type="NCBI Taxonomy" id="1514948"/>
    <lineage>
        <taxon>Bacteria</taxon>
        <taxon>Pseudomonadati</taxon>
        <taxon>Pseudomonadota</taxon>
        <taxon>Alphaproteobacteria</taxon>
        <taxon>Sphingomonadales</taxon>
        <taxon>Sphingomonadaceae</taxon>
        <taxon>Novosphingobium</taxon>
    </lineage>
</organism>
<dbReference type="PRINTS" id="PR00081">
    <property type="entry name" value="GDHRDH"/>
</dbReference>
<dbReference type="SUPFAM" id="SSF51735">
    <property type="entry name" value="NAD(P)-binding Rossmann-fold domains"/>
    <property type="match status" value="1"/>
</dbReference>
<dbReference type="GO" id="GO:0047044">
    <property type="term" value="F:androstan-3-alpha,17-beta-diol dehydrogenase (NAD+) activity"/>
    <property type="evidence" value="ECO:0007669"/>
    <property type="project" value="UniProtKB-EC"/>
</dbReference>
<comment type="caution">
    <text evidence="2">The sequence shown here is derived from an EMBL/GenBank/DDBJ whole genome shotgun (WGS) entry which is preliminary data.</text>
</comment>
<dbReference type="InterPro" id="IPR036291">
    <property type="entry name" value="NAD(P)-bd_dom_sf"/>
</dbReference>
<evidence type="ECO:0000313" key="3">
    <source>
        <dbReference type="Proteomes" id="UP000522081"/>
    </source>
</evidence>
<proteinExistence type="inferred from homology"/>
<dbReference type="Proteomes" id="UP000522081">
    <property type="component" value="Unassembled WGS sequence"/>
</dbReference>
<comment type="similarity">
    <text evidence="1">Belongs to the short-chain dehydrogenases/reductases (SDR) family.</text>
</comment>
<dbReference type="PANTHER" id="PTHR42820:SF1">
    <property type="entry name" value="SHORT-CHAIN DEHYDROGENASE_REDUCTASE FAMILY PROTEIN"/>
    <property type="match status" value="1"/>
</dbReference>
<dbReference type="PRINTS" id="PR00080">
    <property type="entry name" value="SDRFAMILY"/>
</dbReference>
<gene>
    <name evidence="2" type="ORF">FHS75_001830</name>
</gene>
<dbReference type="EMBL" id="JACBZF010000002">
    <property type="protein sequence ID" value="NYH95511.1"/>
    <property type="molecule type" value="Genomic_DNA"/>
</dbReference>
<dbReference type="FunFam" id="3.40.50.720:FF:000084">
    <property type="entry name" value="Short-chain dehydrogenase reductase"/>
    <property type="match status" value="1"/>
</dbReference>
<accession>A0A7Z0BT24</accession>